<dbReference type="EMBL" id="OZ004256">
    <property type="protein sequence ID" value="CAK7904884.1"/>
    <property type="molecule type" value="Genomic_DNA"/>
</dbReference>
<evidence type="ECO:0000313" key="1">
    <source>
        <dbReference type="EMBL" id="CAK7904884.1"/>
    </source>
</evidence>
<evidence type="ECO:0008006" key="3">
    <source>
        <dbReference type="Google" id="ProtNLM"/>
    </source>
</evidence>
<reference evidence="1 2" key="1">
    <citation type="submission" date="2024-01" db="EMBL/GenBank/DDBJ databases">
        <authorList>
            <consortium name="Genoscope - CEA"/>
            <person name="William W."/>
        </authorList>
    </citation>
    <scope>NUCLEOTIDE SEQUENCE [LARGE SCALE GENOMIC DNA]</scope>
    <source>
        <strain evidence="1 2">29B2s-10</strain>
    </source>
</reference>
<dbReference type="Proteomes" id="UP001497600">
    <property type="component" value="Chromosome D"/>
</dbReference>
<name>A0ABP0EFY3_9ASCO</name>
<evidence type="ECO:0000313" key="2">
    <source>
        <dbReference type="Proteomes" id="UP001497600"/>
    </source>
</evidence>
<gene>
    <name evidence="1" type="ORF">CAAN4_D11474</name>
</gene>
<protein>
    <recommendedName>
        <fullName evidence="3">Deltamethrin resistance protein prag01 domain-containing protein</fullName>
    </recommendedName>
</protein>
<organism evidence="1 2">
    <name type="scientific">[Candida] anglica</name>
    <dbReference type="NCBI Taxonomy" id="148631"/>
    <lineage>
        <taxon>Eukaryota</taxon>
        <taxon>Fungi</taxon>
        <taxon>Dikarya</taxon>
        <taxon>Ascomycota</taxon>
        <taxon>Saccharomycotina</taxon>
        <taxon>Pichiomycetes</taxon>
        <taxon>Debaryomycetaceae</taxon>
        <taxon>Kurtzmaniella</taxon>
    </lineage>
</organism>
<keyword evidence="2" id="KW-1185">Reference proteome</keyword>
<accession>A0ABP0EFY3</accession>
<proteinExistence type="predicted"/>
<sequence>MLSRATRTYTPLVSKRFQHASTTSTTKSTFTNKYNFDLSPPQTHKYWNLYNSTLAFGIGFGVFATSDYIYGSYFDAISTEFSPLRRPLDNSAPVRDGKFA</sequence>